<gene>
    <name evidence="1" type="ORF">PYW08_005421</name>
</gene>
<protein>
    <submittedName>
        <fullName evidence="1">Uncharacterized protein</fullName>
    </submittedName>
</protein>
<comment type="caution">
    <text evidence="1">The sequence shown here is derived from an EMBL/GenBank/DDBJ whole genome shotgun (WGS) entry which is preliminary data.</text>
</comment>
<evidence type="ECO:0000313" key="1">
    <source>
        <dbReference type="EMBL" id="KAJ8717022.1"/>
    </source>
</evidence>
<sequence length="66" mass="7189">MMAQGTTHSSGLEMQADLAHRALLCPMSMADCVSQDEDGPYRGKFIGKLNSYHHQVSGDIYAVDDS</sequence>
<name>A0ACC2QHK5_9NEOP</name>
<dbReference type="Proteomes" id="UP001231649">
    <property type="component" value="Chromosome 18"/>
</dbReference>
<dbReference type="EMBL" id="CM056794">
    <property type="protein sequence ID" value="KAJ8717022.1"/>
    <property type="molecule type" value="Genomic_DNA"/>
</dbReference>
<keyword evidence="2" id="KW-1185">Reference proteome</keyword>
<evidence type="ECO:0000313" key="2">
    <source>
        <dbReference type="Proteomes" id="UP001231649"/>
    </source>
</evidence>
<reference evidence="1" key="1">
    <citation type="submission" date="2023-03" db="EMBL/GenBank/DDBJ databases">
        <title>Chromosome-level genomes of two armyworms, Mythimna separata and Mythimna loreyi, provide insights into the biosynthesis and reception of sex pheromones.</title>
        <authorList>
            <person name="Zhao H."/>
        </authorList>
    </citation>
    <scope>NUCLEOTIDE SEQUENCE</scope>
    <source>
        <strain evidence="1">BeijingLab</strain>
    </source>
</reference>
<proteinExistence type="predicted"/>
<accession>A0ACC2QHK5</accession>
<organism evidence="1 2">
    <name type="scientific">Mythimna loreyi</name>
    <dbReference type="NCBI Taxonomy" id="667449"/>
    <lineage>
        <taxon>Eukaryota</taxon>
        <taxon>Metazoa</taxon>
        <taxon>Ecdysozoa</taxon>
        <taxon>Arthropoda</taxon>
        <taxon>Hexapoda</taxon>
        <taxon>Insecta</taxon>
        <taxon>Pterygota</taxon>
        <taxon>Neoptera</taxon>
        <taxon>Endopterygota</taxon>
        <taxon>Lepidoptera</taxon>
        <taxon>Glossata</taxon>
        <taxon>Ditrysia</taxon>
        <taxon>Noctuoidea</taxon>
        <taxon>Noctuidae</taxon>
        <taxon>Noctuinae</taxon>
        <taxon>Hadenini</taxon>
        <taxon>Mythimna</taxon>
    </lineage>
</organism>